<dbReference type="GO" id="GO:0005737">
    <property type="term" value="C:cytoplasm"/>
    <property type="evidence" value="ECO:0007669"/>
    <property type="project" value="TreeGrafter"/>
</dbReference>
<protein>
    <submittedName>
        <fullName evidence="10">Uncharacterized protein</fullName>
    </submittedName>
</protein>
<comment type="similarity">
    <text evidence="7">Belongs to the TRAFAC class myosin-kinesin ATPase superfamily. Myosin family.</text>
</comment>
<organism evidence="10 11">
    <name type="scientific">Ambrosia artemisiifolia</name>
    <name type="common">Common ragweed</name>
    <dbReference type="NCBI Taxonomy" id="4212"/>
    <lineage>
        <taxon>Eukaryota</taxon>
        <taxon>Viridiplantae</taxon>
        <taxon>Streptophyta</taxon>
        <taxon>Embryophyta</taxon>
        <taxon>Tracheophyta</taxon>
        <taxon>Spermatophyta</taxon>
        <taxon>Magnoliopsida</taxon>
        <taxon>eudicotyledons</taxon>
        <taxon>Gunneridae</taxon>
        <taxon>Pentapetalae</taxon>
        <taxon>asterids</taxon>
        <taxon>campanulids</taxon>
        <taxon>Asterales</taxon>
        <taxon>Asteraceae</taxon>
        <taxon>Asteroideae</taxon>
        <taxon>Heliantheae alliance</taxon>
        <taxon>Heliantheae</taxon>
        <taxon>Ambrosia</taxon>
    </lineage>
</organism>
<feature type="domain" description="Myosin N-terminal SH3-like" evidence="9">
    <location>
        <begin position="7"/>
        <end position="56"/>
    </location>
</feature>
<evidence type="ECO:0000256" key="3">
    <source>
        <dbReference type="ARBA" id="ARBA00022860"/>
    </source>
</evidence>
<dbReference type="PROSITE" id="PS51844">
    <property type="entry name" value="SH3_LIKE"/>
    <property type="match status" value="1"/>
</dbReference>
<dbReference type="InterPro" id="IPR027417">
    <property type="entry name" value="P-loop_NTPase"/>
</dbReference>
<feature type="non-terminal residue" evidence="10">
    <location>
        <position position="1"/>
    </location>
</feature>
<dbReference type="PANTHER" id="PTHR13140">
    <property type="entry name" value="MYOSIN"/>
    <property type="match status" value="1"/>
</dbReference>
<feature type="domain" description="Myosin motor" evidence="8">
    <location>
        <begin position="61"/>
        <end position="140"/>
    </location>
</feature>
<reference evidence="10" key="1">
    <citation type="submission" date="2022-06" db="EMBL/GenBank/DDBJ databases">
        <title>Uncovering the hologenomic basis of an extraordinary plant invasion.</title>
        <authorList>
            <person name="Bieker V.C."/>
            <person name="Martin M.D."/>
            <person name="Gilbert T."/>
            <person name="Hodgins K."/>
            <person name="Battlay P."/>
            <person name="Petersen B."/>
            <person name="Wilson J."/>
        </authorList>
    </citation>
    <scope>NUCLEOTIDE SEQUENCE</scope>
    <source>
        <strain evidence="10">AA19_3_7</strain>
        <tissue evidence="10">Leaf</tissue>
    </source>
</reference>
<keyword evidence="11" id="KW-1185">Reference proteome</keyword>
<dbReference type="InterPro" id="IPR036961">
    <property type="entry name" value="Kinesin_motor_dom_sf"/>
</dbReference>
<evidence type="ECO:0000256" key="6">
    <source>
        <dbReference type="ARBA" id="ARBA00023203"/>
    </source>
</evidence>
<dbReference type="GO" id="GO:0007015">
    <property type="term" value="P:actin filament organization"/>
    <property type="evidence" value="ECO:0007669"/>
    <property type="project" value="TreeGrafter"/>
</dbReference>
<evidence type="ECO:0000256" key="1">
    <source>
        <dbReference type="ARBA" id="ARBA00022741"/>
    </source>
</evidence>
<keyword evidence="5" id="KW-0505">Motor protein</keyword>
<dbReference type="PROSITE" id="PS51456">
    <property type="entry name" value="MYOSIN_MOTOR"/>
    <property type="match status" value="1"/>
</dbReference>
<dbReference type="GO" id="GO:0005516">
    <property type="term" value="F:calmodulin binding"/>
    <property type="evidence" value="ECO:0007669"/>
    <property type="project" value="UniProtKB-KW"/>
</dbReference>
<keyword evidence="6 7" id="KW-0009">Actin-binding</keyword>
<evidence type="ECO:0000256" key="4">
    <source>
        <dbReference type="ARBA" id="ARBA00023123"/>
    </source>
</evidence>
<evidence type="ECO:0000259" key="9">
    <source>
        <dbReference type="PROSITE" id="PS51844"/>
    </source>
</evidence>
<sequence length="140" mass="15576">ETTSKIIVGSQVWVEDSSVAWIDGEVIKINGTETEIKTSDGNTVVTKISKVHPKETDYPDGGVDDMTKLSYLHEPGVLHNLSVRYQQDQIYTYTGNILIAINPFQNLSHLYDGDIMEKYKGAQFGALSPHIFAIAETAFR</sequence>
<dbReference type="GO" id="GO:0005524">
    <property type="term" value="F:ATP binding"/>
    <property type="evidence" value="ECO:0007669"/>
    <property type="project" value="UniProtKB-KW"/>
</dbReference>
<evidence type="ECO:0000259" key="8">
    <source>
        <dbReference type="PROSITE" id="PS51456"/>
    </source>
</evidence>
<evidence type="ECO:0000256" key="2">
    <source>
        <dbReference type="ARBA" id="ARBA00022840"/>
    </source>
</evidence>
<name>A0AAD5CUI5_AMBAR</name>
<keyword evidence="1" id="KW-0547">Nucleotide-binding</keyword>
<dbReference type="InterPro" id="IPR001609">
    <property type="entry name" value="Myosin_head_motor_dom-like"/>
</dbReference>
<dbReference type="Pfam" id="PF00063">
    <property type="entry name" value="Myosin_head"/>
    <property type="match status" value="1"/>
</dbReference>
<dbReference type="GO" id="GO:0016020">
    <property type="term" value="C:membrane"/>
    <property type="evidence" value="ECO:0007669"/>
    <property type="project" value="TreeGrafter"/>
</dbReference>
<dbReference type="InterPro" id="IPR004009">
    <property type="entry name" value="SH3_Myosin"/>
</dbReference>
<proteinExistence type="inferred from homology"/>
<dbReference type="AlphaFoldDB" id="A0AAD5CUI5"/>
<dbReference type="Pfam" id="PF02736">
    <property type="entry name" value="Myosin_N"/>
    <property type="match status" value="1"/>
</dbReference>
<comment type="caution">
    <text evidence="7">Lacks conserved residue(s) required for the propagation of feature annotation.</text>
</comment>
<dbReference type="GO" id="GO:0016459">
    <property type="term" value="C:myosin complex"/>
    <property type="evidence" value="ECO:0007669"/>
    <property type="project" value="UniProtKB-KW"/>
</dbReference>
<dbReference type="SUPFAM" id="SSF52540">
    <property type="entry name" value="P-loop containing nucleoside triphosphate hydrolases"/>
    <property type="match status" value="1"/>
</dbReference>
<keyword evidence="4 7" id="KW-0518">Myosin</keyword>
<dbReference type="GO" id="GO:0051015">
    <property type="term" value="F:actin filament binding"/>
    <property type="evidence" value="ECO:0007669"/>
    <property type="project" value="TreeGrafter"/>
</dbReference>
<dbReference type="GO" id="GO:0000146">
    <property type="term" value="F:microfilament motor activity"/>
    <property type="evidence" value="ECO:0007669"/>
    <property type="project" value="TreeGrafter"/>
</dbReference>
<accession>A0AAD5CUI5</accession>
<dbReference type="EMBL" id="JAMZMK010006584">
    <property type="protein sequence ID" value="KAI7748169.1"/>
    <property type="molecule type" value="Genomic_DNA"/>
</dbReference>
<dbReference type="Proteomes" id="UP001206925">
    <property type="component" value="Unassembled WGS sequence"/>
</dbReference>
<gene>
    <name evidence="10" type="ORF">M8C21_020411</name>
</gene>
<evidence type="ECO:0000256" key="7">
    <source>
        <dbReference type="PROSITE-ProRule" id="PRU00782"/>
    </source>
</evidence>
<evidence type="ECO:0000313" key="10">
    <source>
        <dbReference type="EMBL" id="KAI7748169.1"/>
    </source>
</evidence>
<comment type="caution">
    <text evidence="10">The sequence shown here is derived from an EMBL/GenBank/DDBJ whole genome shotgun (WGS) entry which is preliminary data.</text>
</comment>
<keyword evidence="2" id="KW-0067">ATP-binding</keyword>
<evidence type="ECO:0000313" key="11">
    <source>
        <dbReference type="Proteomes" id="UP001206925"/>
    </source>
</evidence>
<keyword evidence="3" id="KW-0112">Calmodulin-binding</keyword>
<dbReference type="Gene3D" id="3.40.850.10">
    <property type="entry name" value="Kinesin motor domain"/>
    <property type="match status" value="1"/>
</dbReference>
<evidence type="ECO:0000256" key="5">
    <source>
        <dbReference type="ARBA" id="ARBA00023175"/>
    </source>
</evidence>
<dbReference type="PANTHER" id="PTHR13140:SF792">
    <property type="entry name" value="MYOSIN-9"/>
    <property type="match status" value="1"/>
</dbReference>